<accession>A0A2K9NUS5</accession>
<keyword evidence="1 6" id="KW-0645">Protease</keyword>
<reference evidence="7 8" key="1">
    <citation type="submission" date="2018-01" db="EMBL/GenBank/DDBJ databases">
        <title>Complete genome sequence of Bacteriovorax stolpii DSM12778.</title>
        <authorList>
            <person name="Tang B."/>
            <person name="Chang J."/>
        </authorList>
    </citation>
    <scope>NUCLEOTIDE SEQUENCE [LARGE SCALE GENOMIC DNA]</scope>
    <source>
        <strain evidence="7 8">DSM 12778</strain>
    </source>
</reference>
<dbReference type="GO" id="GO:0046872">
    <property type="term" value="F:metal ion binding"/>
    <property type="evidence" value="ECO:0007669"/>
    <property type="project" value="UniProtKB-KW"/>
</dbReference>
<dbReference type="GO" id="GO:0004222">
    <property type="term" value="F:metalloendopeptidase activity"/>
    <property type="evidence" value="ECO:0007669"/>
    <property type="project" value="InterPro"/>
</dbReference>
<evidence type="ECO:0000313" key="8">
    <source>
        <dbReference type="Proteomes" id="UP000235584"/>
    </source>
</evidence>
<evidence type="ECO:0000256" key="4">
    <source>
        <dbReference type="ARBA" id="ARBA00022833"/>
    </source>
</evidence>
<organism evidence="7 8">
    <name type="scientific">Bacteriovorax stolpii</name>
    <name type="common">Bdellovibrio stolpii</name>
    <dbReference type="NCBI Taxonomy" id="960"/>
    <lineage>
        <taxon>Bacteria</taxon>
        <taxon>Pseudomonadati</taxon>
        <taxon>Bdellovibrionota</taxon>
        <taxon>Bacteriovoracia</taxon>
        <taxon>Bacteriovoracales</taxon>
        <taxon>Bacteriovoracaceae</taxon>
        <taxon>Bacteriovorax</taxon>
    </lineage>
</organism>
<keyword evidence="5 6" id="KW-0482">Metalloprotease</keyword>
<dbReference type="AlphaFoldDB" id="A0A2K9NUS5"/>
<sequence length="263" mass="28554">MKNIFLIALLLISASCSTTPVTGNKAFLLTSSETENQQGEDAYKEILSKEKEVKGTPEARMVEEIGKRIAAVANQPDFKWEFRTLQSDEPNAFCLPGGKVAVYTGIFKYAKNEAGLATVMGHEIGHAIARHGGQRMSQQMATNAALAGLAVVGLSKMDNTKKTVVMAALGAGATYGIILPFSRKHETEADEIGLVLMSKAGYDPRESVNFWDRFSQASAGKAPPEFLSTHPNSTNRRDHLRELLPKVLPDYENSAKLGIGKNL</sequence>
<evidence type="ECO:0000256" key="2">
    <source>
        <dbReference type="ARBA" id="ARBA00022723"/>
    </source>
</evidence>
<comment type="cofactor">
    <cofactor evidence="6">
        <name>Zn(2+)</name>
        <dbReference type="ChEBI" id="CHEBI:29105"/>
    </cofactor>
    <text evidence="6">Binds 1 zinc ion per subunit.</text>
</comment>
<evidence type="ECO:0000313" key="7">
    <source>
        <dbReference type="EMBL" id="AUN99271.1"/>
    </source>
</evidence>
<evidence type="ECO:0000256" key="3">
    <source>
        <dbReference type="ARBA" id="ARBA00022801"/>
    </source>
</evidence>
<keyword evidence="3 6" id="KW-0378">Hydrolase</keyword>
<proteinExistence type="inferred from homology"/>
<dbReference type="Gene3D" id="3.30.2010.10">
    <property type="entry name" value="Metalloproteases ('zincins'), catalytic domain"/>
    <property type="match status" value="1"/>
</dbReference>
<keyword evidence="2" id="KW-0479">Metal-binding</keyword>
<evidence type="ECO:0000256" key="1">
    <source>
        <dbReference type="ARBA" id="ARBA00022670"/>
    </source>
</evidence>
<comment type="similarity">
    <text evidence="6">Belongs to the peptidase M48 family.</text>
</comment>
<dbReference type="EMBL" id="CP025704">
    <property type="protein sequence ID" value="AUN99271.1"/>
    <property type="molecule type" value="Genomic_DNA"/>
</dbReference>
<dbReference type="PROSITE" id="PS51257">
    <property type="entry name" value="PROKAR_LIPOPROTEIN"/>
    <property type="match status" value="1"/>
</dbReference>
<dbReference type="PANTHER" id="PTHR22726">
    <property type="entry name" value="METALLOENDOPEPTIDASE OMA1"/>
    <property type="match status" value="1"/>
</dbReference>
<dbReference type="Pfam" id="PF01435">
    <property type="entry name" value="Peptidase_M48"/>
    <property type="match status" value="1"/>
</dbReference>
<dbReference type="CDD" id="cd07331">
    <property type="entry name" value="M48C_Oma1_like"/>
    <property type="match status" value="1"/>
</dbReference>
<dbReference type="RefSeq" id="WP_102244562.1">
    <property type="nucleotide sequence ID" value="NZ_CP025704.1"/>
</dbReference>
<evidence type="ECO:0000256" key="6">
    <source>
        <dbReference type="RuleBase" id="RU003983"/>
    </source>
</evidence>
<dbReference type="GO" id="GO:0051603">
    <property type="term" value="P:proteolysis involved in protein catabolic process"/>
    <property type="evidence" value="ECO:0007669"/>
    <property type="project" value="TreeGrafter"/>
</dbReference>
<name>A0A2K9NUS5_BACTC</name>
<protein>
    <submittedName>
        <fullName evidence="7">Peptidase M48 family protein</fullName>
    </submittedName>
</protein>
<keyword evidence="8" id="KW-1185">Reference proteome</keyword>
<dbReference type="Proteomes" id="UP000235584">
    <property type="component" value="Chromosome"/>
</dbReference>
<dbReference type="InterPro" id="IPR051156">
    <property type="entry name" value="Mito/Outer_Membr_Metalloprot"/>
</dbReference>
<gene>
    <name evidence="7" type="ORF">C0V70_14390</name>
</gene>
<dbReference type="KEGG" id="bsto:C0V70_14390"/>
<dbReference type="GO" id="GO:0016020">
    <property type="term" value="C:membrane"/>
    <property type="evidence" value="ECO:0007669"/>
    <property type="project" value="TreeGrafter"/>
</dbReference>
<dbReference type="PANTHER" id="PTHR22726:SF1">
    <property type="entry name" value="METALLOENDOPEPTIDASE OMA1, MITOCHONDRIAL"/>
    <property type="match status" value="1"/>
</dbReference>
<evidence type="ECO:0000256" key="5">
    <source>
        <dbReference type="ARBA" id="ARBA00023049"/>
    </source>
</evidence>
<dbReference type="InterPro" id="IPR001915">
    <property type="entry name" value="Peptidase_M48"/>
</dbReference>
<keyword evidence="4 6" id="KW-0862">Zinc</keyword>